<dbReference type="Pfam" id="PF08592">
    <property type="entry name" value="Anthrone_oxy"/>
    <property type="match status" value="1"/>
</dbReference>
<organism evidence="2 3">
    <name type="scientific">Gimesia maris</name>
    <dbReference type="NCBI Taxonomy" id="122"/>
    <lineage>
        <taxon>Bacteria</taxon>
        <taxon>Pseudomonadati</taxon>
        <taxon>Planctomycetota</taxon>
        <taxon>Planctomycetia</taxon>
        <taxon>Planctomycetales</taxon>
        <taxon>Planctomycetaceae</taxon>
        <taxon>Gimesia</taxon>
    </lineage>
</organism>
<feature type="transmembrane region" description="Helical" evidence="1">
    <location>
        <begin position="84"/>
        <end position="109"/>
    </location>
</feature>
<protein>
    <submittedName>
        <fullName evidence="2">DUF1772 domain-containing protein</fullName>
    </submittedName>
</protein>
<evidence type="ECO:0000313" key="3">
    <source>
        <dbReference type="Proteomes" id="UP000263642"/>
    </source>
</evidence>
<feature type="transmembrane region" description="Helical" evidence="1">
    <location>
        <begin position="144"/>
        <end position="163"/>
    </location>
</feature>
<feature type="transmembrane region" description="Helical" evidence="1">
    <location>
        <begin position="6"/>
        <end position="37"/>
    </location>
</feature>
<keyword evidence="1" id="KW-1133">Transmembrane helix</keyword>
<dbReference type="AlphaFoldDB" id="A0A3D3R3H6"/>
<name>A0A3D3R3H6_9PLAN</name>
<sequence>MEIFHLALITTTLLCSLVAGFLFAFAVVVMPGISSLSDQDFIRAFRAMDRVIQKNQPIFMLVWIGSLIMIVISTILGISELSRVQQALLVIATSLYLLSVQLPTVAINIPLNNKLQSLSVEKMDADALRVARDEFEARWKYWNAIRTVFAFITSLMLIILLLLQ</sequence>
<dbReference type="EMBL" id="DQAY01000059">
    <property type="protein sequence ID" value="HCO23414.1"/>
    <property type="molecule type" value="Genomic_DNA"/>
</dbReference>
<dbReference type="InterPro" id="IPR013901">
    <property type="entry name" value="Anthrone_oxy"/>
</dbReference>
<gene>
    <name evidence="2" type="ORF">DIT97_10280</name>
</gene>
<feature type="transmembrane region" description="Helical" evidence="1">
    <location>
        <begin position="58"/>
        <end position="78"/>
    </location>
</feature>
<evidence type="ECO:0000313" key="2">
    <source>
        <dbReference type="EMBL" id="HCO23414.1"/>
    </source>
</evidence>
<reference evidence="2 3" key="1">
    <citation type="journal article" date="2018" name="Nat. Biotechnol.">
        <title>A standardized bacterial taxonomy based on genome phylogeny substantially revises the tree of life.</title>
        <authorList>
            <person name="Parks D.H."/>
            <person name="Chuvochina M."/>
            <person name="Waite D.W."/>
            <person name="Rinke C."/>
            <person name="Skarshewski A."/>
            <person name="Chaumeil P.A."/>
            <person name="Hugenholtz P."/>
        </authorList>
    </citation>
    <scope>NUCLEOTIDE SEQUENCE [LARGE SCALE GENOMIC DNA]</scope>
    <source>
        <strain evidence="2">UBA9375</strain>
    </source>
</reference>
<evidence type="ECO:0000256" key="1">
    <source>
        <dbReference type="SAM" id="Phobius"/>
    </source>
</evidence>
<dbReference type="Proteomes" id="UP000263642">
    <property type="component" value="Unassembled WGS sequence"/>
</dbReference>
<keyword evidence="1" id="KW-0812">Transmembrane</keyword>
<keyword evidence="1" id="KW-0472">Membrane</keyword>
<proteinExistence type="predicted"/>
<comment type="caution">
    <text evidence="2">The sequence shown here is derived from an EMBL/GenBank/DDBJ whole genome shotgun (WGS) entry which is preliminary data.</text>
</comment>
<accession>A0A3D3R3H6</accession>